<evidence type="ECO:0000313" key="3">
    <source>
        <dbReference type="EMBL" id="MEI4549410.1"/>
    </source>
</evidence>
<keyword evidence="1" id="KW-0812">Transmembrane</keyword>
<comment type="caution">
    <text evidence="3">The sequence shown here is derived from an EMBL/GenBank/DDBJ whole genome shotgun (WGS) entry which is preliminary data.</text>
</comment>
<dbReference type="EMBL" id="JBAWKS010000001">
    <property type="protein sequence ID" value="MEI4549410.1"/>
    <property type="molecule type" value="Genomic_DNA"/>
</dbReference>
<gene>
    <name evidence="3" type="ORF">WAE96_06805</name>
</gene>
<protein>
    <submittedName>
        <fullName evidence="3">Tad domain-containing protein</fullName>
    </submittedName>
</protein>
<dbReference type="InterPro" id="IPR028087">
    <property type="entry name" value="Tad_N"/>
</dbReference>
<evidence type="ECO:0000313" key="4">
    <source>
        <dbReference type="Proteomes" id="UP001382455"/>
    </source>
</evidence>
<keyword evidence="1" id="KW-1133">Transmembrane helix</keyword>
<dbReference type="Proteomes" id="UP001382455">
    <property type="component" value="Unassembled WGS sequence"/>
</dbReference>
<feature type="transmembrane region" description="Helical" evidence="1">
    <location>
        <begin position="9"/>
        <end position="27"/>
    </location>
</feature>
<keyword evidence="1" id="KW-0472">Membrane</keyword>
<evidence type="ECO:0000259" key="2">
    <source>
        <dbReference type="Pfam" id="PF13400"/>
    </source>
</evidence>
<name>A0ABU8ER18_9GAMM</name>
<reference evidence="3 4" key="1">
    <citation type="submission" date="2023-12" db="EMBL/GenBank/DDBJ databases">
        <title>Friends and Foes: Symbiotic and Algicidal bacterial influence on Karenia brevis blooms.</title>
        <authorList>
            <person name="Fei C."/>
            <person name="Mohamed A.R."/>
            <person name="Booker A."/>
            <person name="Arshad M."/>
            <person name="Klass S."/>
            <person name="Ahn S."/>
            <person name="Gilbert P.M."/>
            <person name="Heil C.A."/>
            <person name="Martinez J.M."/>
            <person name="Amin S.A."/>
        </authorList>
    </citation>
    <scope>NUCLEOTIDE SEQUENCE [LARGE SCALE GENOMIC DNA]</scope>
    <source>
        <strain evidence="3 4">CE15</strain>
    </source>
</reference>
<organism evidence="3 4">
    <name type="scientific">Pseudoalteromonas spongiae</name>
    <dbReference type="NCBI Taxonomy" id="298657"/>
    <lineage>
        <taxon>Bacteria</taxon>
        <taxon>Pseudomonadati</taxon>
        <taxon>Pseudomonadota</taxon>
        <taxon>Gammaproteobacteria</taxon>
        <taxon>Alteromonadales</taxon>
        <taxon>Pseudoalteromonadaceae</taxon>
        <taxon>Pseudoalteromonas</taxon>
    </lineage>
</organism>
<dbReference type="Pfam" id="PF13400">
    <property type="entry name" value="Tad"/>
    <property type="match status" value="1"/>
</dbReference>
<keyword evidence="4" id="KW-1185">Reference proteome</keyword>
<proteinExistence type="predicted"/>
<sequence length="461" mass="52310">MRKQSGQSLVVGLIFLPVIVLFLLYLYNVSQQNLHKTRLQNTSDAAVLSGSQFLARELNFKAYTNRAMIANHVAIGQYVGLSSWFNFAVETFDNIEDVARFIPGVGAYFTQAEQYIDSINDTVLQPGLEVAVTLTNAVNTGLSKSQSIMSYASSAAMVDSLNGIVKLNDADAELDIISATTLMNTIFNDWRDYQGGFNRTDNTGRYEEFFKVVTNSRDQFLVNRSHDWGFPFSFTWPWCTGYYKTRQAGGTDLINHGERDKETWTSMDTLSIHYKRWKRFRCRKREARIGWGGSHAGEDNDTRRYSSRSLYGQSRRINRSASNRAYARESAMNDAYSGIQQFYSVKKIDQSNDAPPVTIVVSKSIDALQTSKSLGIGTTKENETRNVDINIEEGMDVPRDQFSSAAKARIYYYRATDLWPNTRFEYGNLYNPYWQTSLQDIENSERTYLLGAVFGLDLAGM</sequence>
<dbReference type="RefSeq" id="WP_336434964.1">
    <property type="nucleotide sequence ID" value="NZ_JBAWKS010000001.1"/>
</dbReference>
<feature type="domain" description="Putative Flp pilus-assembly TadG-like N-terminal" evidence="2">
    <location>
        <begin position="6"/>
        <end position="50"/>
    </location>
</feature>
<evidence type="ECO:0000256" key="1">
    <source>
        <dbReference type="SAM" id="Phobius"/>
    </source>
</evidence>
<accession>A0ABU8ER18</accession>